<accession>A0ABU8MGL6</accession>
<reference evidence="1 2" key="1">
    <citation type="submission" date="2024-03" db="EMBL/GenBank/DDBJ databases">
        <title>Actinomycetospora sp. OC33-EN08, a novel actinomycete isolated from wild orchid (Aerides multiflora).</title>
        <authorList>
            <person name="Suriyachadkun C."/>
        </authorList>
    </citation>
    <scope>NUCLEOTIDE SEQUENCE [LARGE SCALE GENOMIC DNA]</scope>
    <source>
        <strain evidence="1 2">OC33-EN08</strain>
    </source>
</reference>
<protein>
    <recommendedName>
        <fullName evidence="3">Anti-sigma factor</fullName>
    </recommendedName>
</protein>
<evidence type="ECO:0008006" key="3">
    <source>
        <dbReference type="Google" id="ProtNLM"/>
    </source>
</evidence>
<organism evidence="1 2">
    <name type="scientific">Actinomycetospora aurantiaca</name>
    <dbReference type="NCBI Taxonomy" id="3129233"/>
    <lineage>
        <taxon>Bacteria</taxon>
        <taxon>Bacillati</taxon>
        <taxon>Actinomycetota</taxon>
        <taxon>Actinomycetes</taxon>
        <taxon>Pseudonocardiales</taxon>
        <taxon>Pseudonocardiaceae</taxon>
        <taxon>Actinomycetospora</taxon>
    </lineage>
</organism>
<keyword evidence="2" id="KW-1185">Reference proteome</keyword>
<comment type="caution">
    <text evidence="1">The sequence shown here is derived from an EMBL/GenBank/DDBJ whole genome shotgun (WGS) entry which is preliminary data.</text>
</comment>
<proteinExistence type="predicted"/>
<dbReference type="EMBL" id="JBBEGN010000001">
    <property type="protein sequence ID" value="MEJ2866366.1"/>
    <property type="molecule type" value="Genomic_DNA"/>
</dbReference>
<sequence>MAFVEGLSTVEVEDAAEYVLAALPPGRVREQLEDLIARCPGSGQDQNLDVHRS</sequence>
<dbReference type="Proteomes" id="UP001385809">
    <property type="component" value="Unassembled WGS sequence"/>
</dbReference>
<evidence type="ECO:0000313" key="1">
    <source>
        <dbReference type="EMBL" id="MEJ2866366.1"/>
    </source>
</evidence>
<evidence type="ECO:0000313" key="2">
    <source>
        <dbReference type="Proteomes" id="UP001385809"/>
    </source>
</evidence>
<name>A0ABU8MGL6_9PSEU</name>
<gene>
    <name evidence="1" type="ORF">WCD74_01230</name>
</gene>
<dbReference type="RefSeq" id="WP_337692990.1">
    <property type="nucleotide sequence ID" value="NZ_JBBEGN010000001.1"/>
</dbReference>